<gene>
    <name evidence="2" type="ORF">DCCM_3237</name>
</gene>
<dbReference type="EMBL" id="BFAV01000127">
    <property type="protein sequence ID" value="GBF34125.1"/>
    <property type="molecule type" value="Genomic_DNA"/>
</dbReference>
<evidence type="ECO:0000313" key="2">
    <source>
        <dbReference type="EMBL" id="GBF34125.1"/>
    </source>
</evidence>
<keyword evidence="1" id="KW-0812">Transmembrane</keyword>
<name>A0A2L2XD24_9FIRM</name>
<reference evidence="3" key="1">
    <citation type="submission" date="2018-02" db="EMBL/GenBank/DDBJ databases">
        <title>Genome sequence of Desulfocucumis palustris strain NAW-5.</title>
        <authorList>
            <person name="Watanabe M."/>
            <person name="Kojima H."/>
            <person name="Fukui M."/>
        </authorList>
    </citation>
    <scope>NUCLEOTIDE SEQUENCE [LARGE SCALE GENOMIC DNA]</scope>
    <source>
        <strain evidence="3">NAW-5</strain>
    </source>
</reference>
<keyword evidence="1" id="KW-0472">Membrane</keyword>
<dbReference type="AlphaFoldDB" id="A0A2L2XD24"/>
<evidence type="ECO:0000313" key="3">
    <source>
        <dbReference type="Proteomes" id="UP000239549"/>
    </source>
</evidence>
<keyword evidence="3" id="KW-1185">Reference proteome</keyword>
<organism evidence="2 3">
    <name type="scientific">Desulfocucumis palustris</name>
    <dbReference type="NCBI Taxonomy" id="1898651"/>
    <lineage>
        <taxon>Bacteria</taxon>
        <taxon>Bacillati</taxon>
        <taxon>Bacillota</taxon>
        <taxon>Clostridia</taxon>
        <taxon>Eubacteriales</taxon>
        <taxon>Desulfocucumaceae</taxon>
        <taxon>Desulfocucumis</taxon>
    </lineage>
</organism>
<accession>A0A2L2XD24</accession>
<evidence type="ECO:0000256" key="1">
    <source>
        <dbReference type="SAM" id="Phobius"/>
    </source>
</evidence>
<comment type="caution">
    <text evidence="2">The sequence shown here is derived from an EMBL/GenBank/DDBJ whole genome shotgun (WGS) entry which is preliminary data.</text>
</comment>
<proteinExistence type="predicted"/>
<keyword evidence="1" id="KW-1133">Transmembrane helix</keyword>
<dbReference type="Proteomes" id="UP000239549">
    <property type="component" value="Unassembled WGS sequence"/>
</dbReference>
<protein>
    <submittedName>
        <fullName evidence="2">Uncharacterized protein</fullName>
    </submittedName>
</protein>
<sequence length="47" mass="5516">MIGKKTQFDFKKTVIARYALVVIALKGIMTDAILMNWEYRKMQHLSL</sequence>
<feature type="transmembrane region" description="Helical" evidence="1">
    <location>
        <begin position="15"/>
        <end position="37"/>
    </location>
</feature>